<dbReference type="PANTHER" id="PTHR46348:SF1">
    <property type="entry name" value="DELETED IN LUNG AND ESOPHAGEAL CANCER PROTEIN 1"/>
    <property type="match status" value="1"/>
</dbReference>
<keyword evidence="3" id="KW-1185">Reference proteome</keyword>
<dbReference type="PANTHER" id="PTHR46348">
    <property type="entry name" value="DELETED IN LUNG AND ESOPHAGEAL CANCER PROTEIN 1"/>
    <property type="match status" value="1"/>
</dbReference>
<feature type="compositionally biased region" description="Basic and acidic residues" evidence="1">
    <location>
        <begin position="952"/>
        <end position="963"/>
    </location>
</feature>
<dbReference type="GO" id="GO:0008285">
    <property type="term" value="P:negative regulation of cell population proliferation"/>
    <property type="evidence" value="ECO:0007669"/>
    <property type="project" value="InterPro"/>
</dbReference>
<dbReference type="GO" id="GO:0005737">
    <property type="term" value="C:cytoplasm"/>
    <property type="evidence" value="ECO:0007669"/>
    <property type="project" value="TreeGrafter"/>
</dbReference>
<organism evidence="2 3">
    <name type="scientific">Laodelphax striatellus</name>
    <name type="common">Small brown planthopper</name>
    <name type="synonym">Delphax striatella</name>
    <dbReference type="NCBI Taxonomy" id="195883"/>
    <lineage>
        <taxon>Eukaryota</taxon>
        <taxon>Metazoa</taxon>
        <taxon>Ecdysozoa</taxon>
        <taxon>Arthropoda</taxon>
        <taxon>Hexapoda</taxon>
        <taxon>Insecta</taxon>
        <taxon>Pterygota</taxon>
        <taxon>Neoptera</taxon>
        <taxon>Paraneoptera</taxon>
        <taxon>Hemiptera</taxon>
        <taxon>Auchenorrhyncha</taxon>
        <taxon>Fulgoroidea</taxon>
        <taxon>Delphacidae</taxon>
        <taxon>Criomorphinae</taxon>
        <taxon>Laodelphax</taxon>
    </lineage>
</organism>
<dbReference type="OrthoDB" id="2115465at2759"/>
<accession>A0A482XQ60</accession>
<gene>
    <name evidence="2" type="ORF">LSTR_LSTR006048</name>
</gene>
<proteinExistence type="predicted"/>
<name>A0A482XQ60_LAOST</name>
<dbReference type="GO" id="GO:0005929">
    <property type="term" value="C:cilium"/>
    <property type="evidence" value="ECO:0007669"/>
    <property type="project" value="TreeGrafter"/>
</dbReference>
<dbReference type="Gene3D" id="2.60.40.10">
    <property type="entry name" value="Immunoglobulins"/>
    <property type="match status" value="5"/>
</dbReference>
<evidence type="ECO:0008006" key="4">
    <source>
        <dbReference type="Google" id="ProtNLM"/>
    </source>
</evidence>
<dbReference type="InterPro" id="IPR033304">
    <property type="entry name" value="DLEC1"/>
</dbReference>
<dbReference type="Pfam" id="PF23316">
    <property type="entry name" value="Ig_DLEC1_6th"/>
    <property type="match status" value="1"/>
</dbReference>
<evidence type="ECO:0000256" key="1">
    <source>
        <dbReference type="SAM" id="MobiDB-lite"/>
    </source>
</evidence>
<dbReference type="EMBL" id="QKKF02003370">
    <property type="protein sequence ID" value="RZF47784.1"/>
    <property type="molecule type" value="Genomic_DNA"/>
</dbReference>
<dbReference type="GO" id="GO:0015631">
    <property type="term" value="F:tubulin binding"/>
    <property type="evidence" value="ECO:0007669"/>
    <property type="project" value="TreeGrafter"/>
</dbReference>
<protein>
    <recommendedName>
        <fullName evidence="4">MSP domain-containing protein</fullName>
    </recommendedName>
</protein>
<dbReference type="Proteomes" id="UP000291343">
    <property type="component" value="Unassembled WGS sequence"/>
</dbReference>
<evidence type="ECO:0000313" key="2">
    <source>
        <dbReference type="EMBL" id="RZF47784.1"/>
    </source>
</evidence>
<feature type="region of interest" description="Disordered" evidence="1">
    <location>
        <begin position="945"/>
        <end position="967"/>
    </location>
</feature>
<dbReference type="STRING" id="195883.A0A482XQ60"/>
<evidence type="ECO:0000313" key="3">
    <source>
        <dbReference type="Proteomes" id="UP000291343"/>
    </source>
</evidence>
<dbReference type="InterPro" id="IPR013783">
    <property type="entry name" value="Ig-like_fold"/>
</dbReference>
<sequence>MSITIGKYKKSINSDKSNSRRKTIISDTEDLKGFRSKGDFFEGSNENFGTKEDVRIDLSENSLGTTTSSFVSGEIDSFDTEESISSIQELLFYVKENEARNFDSKANKYIDIMSTEIARESYCGMNKNNRLKRNGSTMKLSKAHCICPIASTTLNNMNQELQSFEPVHEHHRISKKSQLFVFEVEPYSLLFLNCEPGKTYVKSIKIANRSDLYQKFVVSPLPKDSPFGMKIILPVECDRNTIAAGLSFRILVTYSCKGNENFKETLRIETDLATPIIIKVEAYQCPPILTELADHENFDEMTGEQFIICKSCLPTETTVTRVELVNYSKTFKFLILDKEMWSLQSLDVLCKNDNKLVTGVFTVSPAYFQTNSEASVMINIQFNPPKVGKYCKKLYIVCDNMSVKSLQLISQAYQFDKNMLQLVNMDKTYCANVKDFIQAEYFLDIGSVYRGRKKRKTFTIINKSACSLNFHWELHRYPLDGFKKMTSRMMKLSHAKGIFNGNKSKTFSVTVNMNRSATEGEYRILACLYVDNLTETKVDDLSKIKLLNRSKRKGYSLLVAIIEIHVQCKYVRIEATPQVISLERIPLLCGPQHKYSTRITVKNKSSIPVRCVWKNFISDEKIRVKLEVYPSTAKISAKTKRIFVISVTGISPGRFSQYLVCKANGNDCRIGILIKGKCTMGFLLVRDDFISCGFIRKDKKLRLDLSLENYTNCKWSRILSEYRYHSRKAYKPPKLTDSSERKIRKRFVALQYKKRGLYDNYNRLITFQYNKVNTNIEKNVIWCSLLKWKVGDAVDFVGVIVDIQRPLVTLSENEISEDYMLMNYTTIIRLQLLNHASIPASFTWCKPIGDQSSHFECKFEPASGILERHEKCQVIVYLKPLKMITIEDLYFICVVEGMVSPLLVSLTGKVQPAMMEFNWQENIAKDTEHLTAVWQCMEDNNNNNSAGSVISEDSKTDNSEELKISGSGNDLKNEAIAIDDTLKSDKTEEDLIVDDDDNNCNRSPSSNIESEYNFIGKLVIEINSCLIANKTVLQVKNCTKAAVSYWTDILSFHQKQDYIKKGIIPDENDHCQWKAMMQPDLGVVICVQSPLGQLNGYETKDLCIWAFATSWGIYHDILKIDGDGQLPTVCFELEIVCTSNPIRFPALCKPVLRLCAIHYQDDIQSYPIRVKNSCSSNILVHWSIHNILDYSRVSRKARPFKLDLSDASENVKDWGLTLNPFYGNVYLDTFSVDEPYFRLKAWSERIVTLNINPRDVKFADSADIPLALNAVLVGCVFRDPDYDQKHPKWDQSRLVAIETAHLLIKVNLDKPKLILLHDDEIESMLQFFVRGEDLWNSKNYKQSRTFVWQNQSSVATSVSIVSEEPFKIVFHKNGVKLNSIDGQISLKNGESVVMVLKLLITNGNKEIETLLEDTSANTRLFNQDSEAAAELCGPSLNKEIKYEKKMEVFLDRKLDQVHNIDLIITLPKFKLSTRKLMFEPVFIGTTKCQSFHIESEDCCPISYEIVAAHPITEEEENVFSFYPSRGVVSSRKVPSIIDVYFTPKLSVHYRMKFLVKSSIPSHELQFSVYGHGTFNSKHMGNEFPPK</sequence>
<comment type="caution">
    <text evidence="2">The sequence shown here is derived from an EMBL/GenBank/DDBJ whole genome shotgun (WGS) entry which is preliminary data.</text>
</comment>
<dbReference type="InParanoid" id="A0A482XQ60"/>
<reference evidence="2 3" key="1">
    <citation type="journal article" date="2017" name="Gigascience">
        <title>Genome sequence of the small brown planthopper, Laodelphax striatellus.</title>
        <authorList>
            <person name="Zhu J."/>
            <person name="Jiang F."/>
            <person name="Wang X."/>
            <person name="Yang P."/>
            <person name="Bao Y."/>
            <person name="Zhao W."/>
            <person name="Wang W."/>
            <person name="Lu H."/>
            <person name="Wang Q."/>
            <person name="Cui N."/>
            <person name="Li J."/>
            <person name="Chen X."/>
            <person name="Luo L."/>
            <person name="Yu J."/>
            <person name="Kang L."/>
            <person name="Cui F."/>
        </authorList>
    </citation>
    <scope>NUCLEOTIDE SEQUENCE [LARGE SCALE GENOMIC DNA]</scope>
    <source>
        <strain evidence="2">Lst14</strain>
    </source>
</reference>